<feature type="non-terminal residue" evidence="1">
    <location>
        <position position="1"/>
    </location>
</feature>
<proteinExistence type="predicted"/>
<sequence length="48" mass="5720">DLAPSDFFLLLNTKKWLAGKRFGSNTEVKKLEYRWKKCIELKEDCVEK</sequence>
<evidence type="ECO:0000313" key="2">
    <source>
        <dbReference type="Proteomes" id="UP000053097"/>
    </source>
</evidence>
<gene>
    <name evidence="1" type="ORF">X777_01434</name>
</gene>
<protein>
    <submittedName>
        <fullName evidence="1">Uncharacterized protein</fullName>
    </submittedName>
</protein>
<dbReference type="EMBL" id="KK107135">
    <property type="protein sequence ID" value="EZA58053.1"/>
    <property type="molecule type" value="Genomic_DNA"/>
</dbReference>
<accession>A0A026WQ00</accession>
<organism evidence="1 2">
    <name type="scientific">Ooceraea biroi</name>
    <name type="common">Clonal raider ant</name>
    <name type="synonym">Cerapachys biroi</name>
    <dbReference type="NCBI Taxonomy" id="2015173"/>
    <lineage>
        <taxon>Eukaryota</taxon>
        <taxon>Metazoa</taxon>
        <taxon>Ecdysozoa</taxon>
        <taxon>Arthropoda</taxon>
        <taxon>Hexapoda</taxon>
        <taxon>Insecta</taxon>
        <taxon>Pterygota</taxon>
        <taxon>Neoptera</taxon>
        <taxon>Endopterygota</taxon>
        <taxon>Hymenoptera</taxon>
        <taxon>Apocrita</taxon>
        <taxon>Aculeata</taxon>
        <taxon>Formicoidea</taxon>
        <taxon>Formicidae</taxon>
        <taxon>Dorylinae</taxon>
        <taxon>Ooceraea</taxon>
    </lineage>
</organism>
<evidence type="ECO:0000313" key="1">
    <source>
        <dbReference type="EMBL" id="EZA58053.1"/>
    </source>
</evidence>
<dbReference type="AlphaFoldDB" id="A0A026WQ00"/>
<dbReference type="Proteomes" id="UP000053097">
    <property type="component" value="Unassembled WGS sequence"/>
</dbReference>
<keyword evidence="2" id="KW-1185">Reference proteome</keyword>
<name>A0A026WQ00_OOCBI</name>
<reference evidence="1 2" key="1">
    <citation type="journal article" date="2014" name="Curr. Biol.">
        <title>The genome of the clonal raider ant Cerapachys biroi.</title>
        <authorList>
            <person name="Oxley P.R."/>
            <person name="Ji L."/>
            <person name="Fetter-Pruneda I."/>
            <person name="McKenzie S.K."/>
            <person name="Li C."/>
            <person name="Hu H."/>
            <person name="Zhang G."/>
            <person name="Kronauer D.J."/>
        </authorList>
    </citation>
    <scope>NUCLEOTIDE SEQUENCE [LARGE SCALE GENOMIC DNA]</scope>
</reference>